<keyword evidence="1" id="KW-1133">Transmembrane helix</keyword>
<protein>
    <submittedName>
        <fullName evidence="2">Uncharacterized protein</fullName>
    </submittedName>
</protein>
<accession>A0A6I8M363</accession>
<evidence type="ECO:0000313" key="3">
    <source>
        <dbReference type="Proteomes" id="UP000399805"/>
    </source>
</evidence>
<proteinExistence type="predicted"/>
<name>A0A6I8M363_9PSEU</name>
<keyword evidence="3" id="KW-1185">Reference proteome</keyword>
<keyword evidence="1" id="KW-0472">Membrane</keyword>
<dbReference type="AlphaFoldDB" id="A0A6I8M363"/>
<gene>
    <name evidence="2" type="ORF">AA23TX_09042</name>
</gene>
<keyword evidence="1" id="KW-0812">Transmembrane</keyword>
<reference evidence="2 3" key="1">
    <citation type="submission" date="2019-09" db="EMBL/GenBank/DDBJ databases">
        <authorList>
            <person name="Leyn A S."/>
        </authorList>
    </citation>
    <scope>NUCLEOTIDE SEQUENCE [LARGE SCALE GENOMIC DNA]</scope>
    <source>
        <strain evidence="2">AA231_1</strain>
    </source>
</reference>
<feature type="transmembrane region" description="Helical" evidence="1">
    <location>
        <begin position="20"/>
        <end position="44"/>
    </location>
</feature>
<dbReference type="EMBL" id="CABVGP010000003">
    <property type="protein sequence ID" value="VVJ24168.1"/>
    <property type="molecule type" value="Genomic_DNA"/>
</dbReference>
<evidence type="ECO:0000313" key="2">
    <source>
        <dbReference type="EMBL" id="VVJ24168.1"/>
    </source>
</evidence>
<dbReference type="Proteomes" id="UP000399805">
    <property type="component" value="Unassembled WGS sequence"/>
</dbReference>
<sequence length="45" mass="4825">MTDPEHVELLAQQLSARKPLLTLSLAAVLAPVLFLLVLAAFTVIP</sequence>
<organism evidence="2 3">
    <name type="scientific">Amycolatopsis camponoti</name>
    <dbReference type="NCBI Taxonomy" id="2606593"/>
    <lineage>
        <taxon>Bacteria</taxon>
        <taxon>Bacillati</taxon>
        <taxon>Actinomycetota</taxon>
        <taxon>Actinomycetes</taxon>
        <taxon>Pseudonocardiales</taxon>
        <taxon>Pseudonocardiaceae</taxon>
        <taxon>Amycolatopsis</taxon>
    </lineage>
</organism>
<dbReference type="RefSeq" id="WP_155548849.1">
    <property type="nucleotide sequence ID" value="NZ_CABVGP010000003.1"/>
</dbReference>
<evidence type="ECO:0000256" key="1">
    <source>
        <dbReference type="SAM" id="Phobius"/>
    </source>
</evidence>